<feature type="domain" description="GAIN-B" evidence="8">
    <location>
        <begin position="655"/>
        <end position="867"/>
    </location>
</feature>
<dbReference type="Gene3D" id="1.20.1070.10">
    <property type="entry name" value="Rhodopsin 7-helix transmembrane proteins"/>
    <property type="match status" value="1"/>
</dbReference>
<evidence type="ECO:0000256" key="2">
    <source>
        <dbReference type="ARBA" id="ARBA00022692"/>
    </source>
</evidence>
<keyword evidence="4 7" id="KW-0472">Membrane</keyword>
<reference evidence="10" key="1">
    <citation type="submission" date="2021-11" db="EMBL/GenBank/DDBJ databases">
        <authorList>
            <person name="Schell T."/>
        </authorList>
    </citation>
    <scope>NUCLEOTIDE SEQUENCE</scope>
    <source>
        <strain evidence="10">M5</strain>
    </source>
</reference>
<dbReference type="GO" id="GO:0005886">
    <property type="term" value="C:plasma membrane"/>
    <property type="evidence" value="ECO:0007669"/>
    <property type="project" value="TreeGrafter"/>
</dbReference>
<feature type="transmembrane region" description="Helical" evidence="7">
    <location>
        <begin position="979"/>
        <end position="1007"/>
    </location>
</feature>
<feature type="transmembrane region" description="Helical" evidence="7">
    <location>
        <begin position="1067"/>
        <end position="1088"/>
    </location>
</feature>
<dbReference type="Pfam" id="PF00002">
    <property type="entry name" value="7tm_2"/>
    <property type="match status" value="1"/>
</dbReference>
<organism evidence="10 11">
    <name type="scientific">Daphnia galeata</name>
    <dbReference type="NCBI Taxonomy" id="27404"/>
    <lineage>
        <taxon>Eukaryota</taxon>
        <taxon>Metazoa</taxon>
        <taxon>Ecdysozoa</taxon>
        <taxon>Arthropoda</taxon>
        <taxon>Crustacea</taxon>
        <taxon>Branchiopoda</taxon>
        <taxon>Diplostraca</taxon>
        <taxon>Cladocera</taxon>
        <taxon>Anomopoda</taxon>
        <taxon>Daphniidae</taxon>
        <taxon>Daphnia</taxon>
    </lineage>
</organism>
<dbReference type="EMBL" id="CAKKLH010000339">
    <property type="protein sequence ID" value="CAH0113428.1"/>
    <property type="molecule type" value="Genomic_DNA"/>
</dbReference>
<feature type="compositionally biased region" description="Polar residues" evidence="6">
    <location>
        <begin position="1262"/>
        <end position="1273"/>
    </location>
</feature>
<feature type="compositionally biased region" description="Polar residues" evidence="6">
    <location>
        <begin position="1151"/>
        <end position="1197"/>
    </location>
</feature>
<feature type="domain" description="G-protein coupled receptors family 2 profile 2" evidence="9">
    <location>
        <begin position="873"/>
        <end position="1118"/>
    </location>
</feature>
<keyword evidence="5" id="KW-1015">Disulfide bond</keyword>
<feature type="region of interest" description="Disordered" evidence="6">
    <location>
        <begin position="377"/>
        <end position="441"/>
    </location>
</feature>
<evidence type="ECO:0000313" key="10">
    <source>
        <dbReference type="EMBL" id="CAH0113428.1"/>
    </source>
</evidence>
<feature type="transmembrane region" description="Helical" evidence="7">
    <location>
        <begin position="1094"/>
        <end position="1117"/>
    </location>
</feature>
<feature type="transmembrane region" description="Helical" evidence="7">
    <location>
        <begin position="907"/>
        <end position="927"/>
    </location>
</feature>
<feature type="transmembrane region" description="Helical" evidence="7">
    <location>
        <begin position="875"/>
        <end position="895"/>
    </location>
</feature>
<dbReference type="InterPro" id="IPR000203">
    <property type="entry name" value="GPS"/>
</dbReference>
<evidence type="ECO:0000256" key="5">
    <source>
        <dbReference type="ARBA" id="ARBA00023157"/>
    </source>
</evidence>
<proteinExistence type="predicted"/>
<dbReference type="Proteomes" id="UP000789390">
    <property type="component" value="Unassembled WGS sequence"/>
</dbReference>
<dbReference type="GO" id="GO:0004930">
    <property type="term" value="F:G protein-coupled receptor activity"/>
    <property type="evidence" value="ECO:0007669"/>
    <property type="project" value="InterPro"/>
</dbReference>
<evidence type="ECO:0008006" key="12">
    <source>
        <dbReference type="Google" id="ProtNLM"/>
    </source>
</evidence>
<evidence type="ECO:0000259" key="8">
    <source>
        <dbReference type="PROSITE" id="PS50221"/>
    </source>
</evidence>
<evidence type="ECO:0000256" key="6">
    <source>
        <dbReference type="SAM" id="MobiDB-lite"/>
    </source>
</evidence>
<sequence length="1287" mass="144721">MVPCLDLGCGQPDYNDKFNLVYIEYFPNLNPEDCIIYCTYMKTSYAHAGWYPAGKKLYPECICSNTTGDPYVSGPPCAKGTCPSPLNPVRLIDGYDANDQMPSCGNKDFVTPYWSIFCTMTILKEANETQCASFQTSLINSWDTCPASLTSTQKASSSSLTTQAPHNTNWPHNTNCQSRNKSTFLNSLVKLGEKSSLNVGFCANYSRVYNGSCYFIESLSDNDMEDVDDWRNASAKYCNEKNNGHLLAIETEDEKNFITGEFLLAVLEEDEEYMRPYLTSGVKTNKSTEFWSLPNNVQILITDMSDWGVELLNCEEEYPSFLMLYYDLDTQGYNNWEFTRSESSRYFICEYDEPENGEITLPSSTTVSSTSTAAATFSTSTSTSPSSTTPTKITTQFSSTSSTTTETSSIPLTSTFPTTTTISESTTSDLTTNSNSTLLPPTMETTRITTSTTTSTLVPESNHKNCPCVETDIYHTNWTIRANSTKSQNCRPGAIGMASWSCDLNDNGCYFRTKQPNFSDCQSKELREIANNVADYETELAAVWESLSNFTQPNDIYFGHEIEYILELIVNLLDRQDEQMNNSINHLEFQINTTYTGAHILDNLISHDIQWDQLNQVNRSQTALFFLNVSEDMSFRLSDVADMDGRSLRCEINLSNITLSSSYWNGSSNEVNDCSLKPLPVSDIFHQFPLPGQSADDLTFILLPEEAVIVGRTHKAAGLLISHYILQQLFPGQNSVIGDQKQINSPLISYSLRDDDANERNLSENGHIPENTFVQIVYKHAQLAKDPPVRIIHRELNPGEKPSAVIGSAFCAFISFHDSSIADEVDRMTWIWDDRGCSLISTNRTHTLCKCSHLTGFSTLMDFHEYTGESRPLEITSIVCCMASAISLAITFTVLTVLRSIKTDRTIITQNLCIFLMISHIFTLTTLDRHYLKLDDVTCAIMSVSLHFSLLVSFMWMGIEGVRLCRMVIYVFNLCDWTLYYILVAYIVPFVIVGSTILVAYFTTGIIPAYVGDETCWLNGTNYKWSFAGPIAVIIIANVVFAITAVRSSWNLKQNMDRSFEEKIRNAAALSLSLSCLLGISWLTGFFLYMETQIFAYIFTITNGLQGVTIMLFRCVLNDEVSTAFKERWKRHKSNRLGNWSSTMTNNTNSQRRQSVLDSTDNNSRSNRKLAQTNSRLSTLSNATKTTDMTYVSNNSIRRPERNQRKNNIRTFSGTEFSETEYSSEARGSFSSTGSYRHNLGKQKEPADNSGARESRRVSFFFQENTLPSTSIPPNIPEEVQENIPLL</sequence>
<dbReference type="PROSITE" id="PS50261">
    <property type="entry name" value="G_PROTEIN_RECEP_F2_4"/>
    <property type="match status" value="1"/>
</dbReference>
<feature type="transmembrane region" description="Helical" evidence="7">
    <location>
        <begin position="1027"/>
        <end position="1046"/>
    </location>
</feature>
<dbReference type="GO" id="GO:0007166">
    <property type="term" value="P:cell surface receptor signaling pathway"/>
    <property type="evidence" value="ECO:0007669"/>
    <property type="project" value="InterPro"/>
</dbReference>
<evidence type="ECO:0000256" key="4">
    <source>
        <dbReference type="ARBA" id="ARBA00023136"/>
    </source>
</evidence>
<protein>
    <recommendedName>
        <fullName evidence="12">Latrophilin Cirl</fullName>
    </recommendedName>
</protein>
<dbReference type="PRINTS" id="PR00249">
    <property type="entry name" value="GPCRSECRETIN"/>
</dbReference>
<feature type="region of interest" description="Disordered" evidence="6">
    <location>
        <begin position="1136"/>
        <end position="1287"/>
    </location>
</feature>
<dbReference type="OrthoDB" id="6359515at2759"/>
<dbReference type="InterPro" id="IPR000832">
    <property type="entry name" value="GPCR_2_secretin-like"/>
</dbReference>
<dbReference type="InterPro" id="IPR016186">
    <property type="entry name" value="C-type_lectin-like/link_sf"/>
</dbReference>
<dbReference type="PROSITE" id="PS50221">
    <property type="entry name" value="GAIN_B"/>
    <property type="match status" value="1"/>
</dbReference>
<dbReference type="Gene3D" id="3.10.100.10">
    <property type="entry name" value="Mannose-Binding Protein A, subunit A"/>
    <property type="match status" value="1"/>
</dbReference>
<evidence type="ECO:0000256" key="1">
    <source>
        <dbReference type="ARBA" id="ARBA00004141"/>
    </source>
</evidence>
<dbReference type="SMART" id="SM00034">
    <property type="entry name" value="CLECT"/>
    <property type="match status" value="1"/>
</dbReference>
<dbReference type="SUPFAM" id="SSF56436">
    <property type="entry name" value="C-type lectin-like"/>
    <property type="match status" value="1"/>
</dbReference>
<feature type="transmembrane region" description="Helical" evidence="7">
    <location>
        <begin position="939"/>
        <end position="959"/>
    </location>
</feature>
<evidence type="ECO:0000256" key="3">
    <source>
        <dbReference type="ARBA" id="ARBA00022989"/>
    </source>
</evidence>
<dbReference type="Gene3D" id="2.60.220.50">
    <property type="match status" value="1"/>
</dbReference>
<evidence type="ECO:0000313" key="11">
    <source>
        <dbReference type="Proteomes" id="UP000789390"/>
    </source>
</evidence>
<comment type="caution">
    <text evidence="10">The sequence shown here is derived from an EMBL/GenBank/DDBJ whole genome shotgun (WGS) entry which is preliminary data.</text>
</comment>
<dbReference type="InterPro" id="IPR001304">
    <property type="entry name" value="C-type_lectin-like"/>
</dbReference>
<dbReference type="InterPro" id="IPR017981">
    <property type="entry name" value="GPCR_2-like_7TM"/>
</dbReference>
<dbReference type="InterPro" id="IPR046338">
    <property type="entry name" value="GAIN_dom_sf"/>
</dbReference>
<dbReference type="InterPro" id="IPR016187">
    <property type="entry name" value="CTDL_fold"/>
</dbReference>
<name>A0A8J2WRY5_9CRUS</name>
<evidence type="ECO:0000259" key="9">
    <source>
        <dbReference type="PROSITE" id="PS50261"/>
    </source>
</evidence>
<dbReference type="SUPFAM" id="SSF81321">
    <property type="entry name" value="Family A G protein-coupled receptor-like"/>
    <property type="match status" value="1"/>
</dbReference>
<dbReference type="SMART" id="SM00303">
    <property type="entry name" value="GPS"/>
    <property type="match status" value="1"/>
</dbReference>
<feature type="compositionally biased region" description="Low complexity" evidence="6">
    <location>
        <begin position="1141"/>
        <end position="1150"/>
    </location>
</feature>
<keyword evidence="3 7" id="KW-1133">Transmembrane helix</keyword>
<keyword evidence="11" id="KW-1185">Reference proteome</keyword>
<evidence type="ECO:0000256" key="7">
    <source>
        <dbReference type="SAM" id="Phobius"/>
    </source>
</evidence>
<dbReference type="PANTHER" id="PTHR12011">
    <property type="entry name" value="ADHESION G-PROTEIN COUPLED RECEPTOR"/>
    <property type="match status" value="1"/>
</dbReference>
<gene>
    <name evidence="10" type="ORF">DGAL_LOCUS17324</name>
</gene>
<comment type="subcellular location">
    <subcellularLocation>
        <location evidence="1">Membrane</location>
        <topology evidence="1">Multi-pass membrane protein</topology>
    </subcellularLocation>
</comment>
<accession>A0A8J2WRY5</accession>
<keyword evidence="2 7" id="KW-0812">Transmembrane</keyword>
<feature type="compositionally biased region" description="Polar residues" evidence="6">
    <location>
        <begin position="1209"/>
        <end position="1223"/>
    </location>
</feature>
<dbReference type="InterPro" id="IPR057244">
    <property type="entry name" value="GAIN_B"/>
</dbReference>
<dbReference type="PANTHER" id="PTHR12011:SF347">
    <property type="entry name" value="FI21270P1-RELATED"/>
    <property type="match status" value="1"/>
</dbReference>
<dbReference type="Pfam" id="PF01825">
    <property type="entry name" value="GPS"/>
    <property type="match status" value="1"/>
</dbReference>
<feature type="compositionally biased region" description="Basic and acidic residues" evidence="6">
    <location>
        <begin position="1242"/>
        <end position="1257"/>
    </location>
</feature>